<dbReference type="Proteomes" id="UP001370490">
    <property type="component" value="Unassembled WGS sequence"/>
</dbReference>
<evidence type="ECO:0000313" key="1">
    <source>
        <dbReference type="EMBL" id="KAK6928651.1"/>
    </source>
</evidence>
<dbReference type="AlphaFoldDB" id="A0AAN8Z8A9"/>
<name>A0AAN8Z8A9_9MAGN</name>
<reference evidence="1 2" key="1">
    <citation type="submission" date="2023-12" db="EMBL/GenBank/DDBJ databases">
        <title>A high-quality genome assembly for Dillenia turbinata (Dilleniales).</title>
        <authorList>
            <person name="Chanderbali A."/>
        </authorList>
    </citation>
    <scope>NUCLEOTIDE SEQUENCE [LARGE SCALE GENOMIC DNA]</scope>
    <source>
        <strain evidence="1">LSX21</strain>
        <tissue evidence="1">Leaf</tissue>
    </source>
</reference>
<organism evidence="1 2">
    <name type="scientific">Dillenia turbinata</name>
    <dbReference type="NCBI Taxonomy" id="194707"/>
    <lineage>
        <taxon>Eukaryota</taxon>
        <taxon>Viridiplantae</taxon>
        <taxon>Streptophyta</taxon>
        <taxon>Embryophyta</taxon>
        <taxon>Tracheophyta</taxon>
        <taxon>Spermatophyta</taxon>
        <taxon>Magnoliopsida</taxon>
        <taxon>eudicotyledons</taxon>
        <taxon>Gunneridae</taxon>
        <taxon>Pentapetalae</taxon>
        <taxon>Dilleniales</taxon>
        <taxon>Dilleniaceae</taxon>
        <taxon>Dillenia</taxon>
    </lineage>
</organism>
<protein>
    <submittedName>
        <fullName evidence="1">Uncharacterized protein</fullName>
    </submittedName>
</protein>
<proteinExistence type="predicted"/>
<dbReference type="EMBL" id="JBAMMX010000013">
    <property type="protein sequence ID" value="KAK6928651.1"/>
    <property type="molecule type" value="Genomic_DNA"/>
</dbReference>
<accession>A0AAN8Z8A9</accession>
<comment type="caution">
    <text evidence="1">The sequence shown here is derived from an EMBL/GenBank/DDBJ whole genome shotgun (WGS) entry which is preliminary data.</text>
</comment>
<evidence type="ECO:0000313" key="2">
    <source>
        <dbReference type="Proteomes" id="UP001370490"/>
    </source>
</evidence>
<keyword evidence="2" id="KW-1185">Reference proteome</keyword>
<sequence length="77" mass="8979">MDNSLGHYPWGKVTRNSKQDEQLLPEWLVCRASSCMNTVQYKGFYSDSRTKPKEDSPLEPFTSGWLPFLHRLLPHLI</sequence>
<gene>
    <name evidence="1" type="ORF">RJ641_004856</name>
</gene>